<name>A0A1F6BJX5_9BACT</name>
<evidence type="ECO:0000259" key="1">
    <source>
        <dbReference type="Pfam" id="PF16325"/>
    </source>
</evidence>
<organism evidence="2 3">
    <name type="scientific">Candidatus Gottesmanbacteria bacterium RIFCSPLOWO2_01_FULL_42_22</name>
    <dbReference type="NCBI Taxonomy" id="1798391"/>
    <lineage>
        <taxon>Bacteria</taxon>
        <taxon>Candidatus Gottesmaniibacteriota</taxon>
    </lineage>
</organism>
<sequence length="88" mass="9762">MAKGVINLKQVGQVTHYYDKISVAVINLSSKLKVGETVKFSHHDDEFTQTVSSMQKDHQVIEKAGKGEEIAIKTDKKVKSGDKVYLVS</sequence>
<dbReference type="Proteomes" id="UP000176228">
    <property type="component" value="Unassembled WGS sequence"/>
</dbReference>
<feature type="domain" description="Peptidase family U32 C-terminal" evidence="1">
    <location>
        <begin position="11"/>
        <end position="82"/>
    </location>
</feature>
<dbReference type="Gene3D" id="2.40.30.10">
    <property type="entry name" value="Translation factors"/>
    <property type="match status" value="1"/>
</dbReference>
<dbReference type="EMBL" id="MFJU01000004">
    <property type="protein sequence ID" value="OGG37178.1"/>
    <property type="molecule type" value="Genomic_DNA"/>
</dbReference>
<dbReference type="Pfam" id="PF16325">
    <property type="entry name" value="Peptidase_U32_C"/>
    <property type="match status" value="1"/>
</dbReference>
<comment type="caution">
    <text evidence="2">The sequence shown here is derived from an EMBL/GenBank/DDBJ whole genome shotgun (WGS) entry which is preliminary data.</text>
</comment>
<gene>
    <name evidence="2" type="ORF">A2968_05085</name>
</gene>
<evidence type="ECO:0000313" key="2">
    <source>
        <dbReference type="EMBL" id="OGG37178.1"/>
    </source>
</evidence>
<dbReference type="AlphaFoldDB" id="A0A1F6BJX5"/>
<dbReference type="STRING" id="1798391.A2968_05085"/>
<dbReference type="InterPro" id="IPR009000">
    <property type="entry name" value="Transl_B-barrel_sf"/>
</dbReference>
<accession>A0A1F6BJX5</accession>
<reference evidence="2 3" key="1">
    <citation type="journal article" date="2016" name="Nat. Commun.">
        <title>Thousands of microbial genomes shed light on interconnected biogeochemical processes in an aquifer system.</title>
        <authorList>
            <person name="Anantharaman K."/>
            <person name="Brown C.T."/>
            <person name="Hug L.A."/>
            <person name="Sharon I."/>
            <person name="Castelle C.J."/>
            <person name="Probst A.J."/>
            <person name="Thomas B.C."/>
            <person name="Singh A."/>
            <person name="Wilkins M.J."/>
            <person name="Karaoz U."/>
            <person name="Brodie E.L."/>
            <person name="Williams K.H."/>
            <person name="Hubbard S.S."/>
            <person name="Banfield J.F."/>
        </authorList>
    </citation>
    <scope>NUCLEOTIDE SEQUENCE [LARGE SCALE GENOMIC DNA]</scope>
</reference>
<dbReference type="SUPFAM" id="SSF50447">
    <property type="entry name" value="Translation proteins"/>
    <property type="match status" value="1"/>
</dbReference>
<protein>
    <recommendedName>
        <fullName evidence="1">Peptidase family U32 C-terminal domain-containing protein</fullName>
    </recommendedName>
</protein>
<evidence type="ECO:0000313" key="3">
    <source>
        <dbReference type="Proteomes" id="UP000176228"/>
    </source>
</evidence>
<dbReference type="InterPro" id="IPR032525">
    <property type="entry name" value="Peptidase_U32_C"/>
</dbReference>
<proteinExistence type="predicted"/>